<dbReference type="HOGENOM" id="CLU_2324787_0_0_1"/>
<feature type="region of interest" description="Disordered" evidence="1">
    <location>
        <begin position="75"/>
        <end position="99"/>
    </location>
</feature>
<feature type="region of interest" description="Disordered" evidence="1">
    <location>
        <begin position="1"/>
        <end position="39"/>
    </location>
</feature>
<proteinExistence type="predicted"/>
<accession>M1E106</accession>
<sequence length="99" mass="10653">MASPKVLARGPPPRKKAKWVSGKGNGKKRVVTDSSSDDSVDLGSIQFTTFESDSEEAVWSETPVHTLLPGAEMVKRKRSELRSKTTHGPATLPPEPPAS</sequence>
<evidence type="ECO:0000313" key="3">
    <source>
        <dbReference type="Proteomes" id="UP000011115"/>
    </source>
</evidence>
<protein>
    <submittedName>
        <fullName evidence="2">Uncharacterized protein</fullName>
    </submittedName>
</protein>
<keyword evidence="3" id="KW-1185">Reference proteome</keyword>
<reference evidence="3" key="1">
    <citation type="journal article" date="2011" name="Nature">
        <title>Genome sequence and analysis of the tuber crop potato.</title>
        <authorList>
            <consortium name="The Potato Genome Sequencing Consortium"/>
        </authorList>
    </citation>
    <scope>NUCLEOTIDE SEQUENCE [LARGE SCALE GENOMIC DNA]</scope>
    <source>
        <strain evidence="3">cv. DM1-3 516 R44</strain>
    </source>
</reference>
<evidence type="ECO:0000313" key="2">
    <source>
        <dbReference type="EnsemblPlants" id="PGSC0003DMT400097611"/>
    </source>
</evidence>
<dbReference type="PaxDb" id="4113-PGSC0003DMT400097611"/>
<reference evidence="2" key="2">
    <citation type="submission" date="2015-06" db="UniProtKB">
        <authorList>
            <consortium name="EnsemblPlants"/>
        </authorList>
    </citation>
    <scope>IDENTIFICATION</scope>
    <source>
        <strain evidence="2">DM1-3 516 R44</strain>
    </source>
</reference>
<dbReference type="InParanoid" id="M1E106"/>
<dbReference type="EnsemblPlants" id="PGSC0003DMT400097611">
    <property type="protein sequence ID" value="PGSC0003DMT400097611"/>
    <property type="gene ID" value="PGSC0003DMG400047182"/>
</dbReference>
<dbReference type="Gramene" id="PGSC0003DMT400097611">
    <property type="protein sequence ID" value="PGSC0003DMT400097611"/>
    <property type="gene ID" value="PGSC0003DMG400047182"/>
</dbReference>
<evidence type="ECO:0000256" key="1">
    <source>
        <dbReference type="SAM" id="MobiDB-lite"/>
    </source>
</evidence>
<dbReference type="AlphaFoldDB" id="M1E106"/>
<organism evidence="2 3">
    <name type="scientific">Solanum tuberosum</name>
    <name type="common">Potato</name>
    <dbReference type="NCBI Taxonomy" id="4113"/>
    <lineage>
        <taxon>Eukaryota</taxon>
        <taxon>Viridiplantae</taxon>
        <taxon>Streptophyta</taxon>
        <taxon>Embryophyta</taxon>
        <taxon>Tracheophyta</taxon>
        <taxon>Spermatophyta</taxon>
        <taxon>Magnoliopsida</taxon>
        <taxon>eudicotyledons</taxon>
        <taxon>Gunneridae</taxon>
        <taxon>Pentapetalae</taxon>
        <taxon>asterids</taxon>
        <taxon>lamiids</taxon>
        <taxon>Solanales</taxon>
        <taxon>Solanaceae</taxon>
        <taxon>Solanoideae</taxon>
        <taxon>Solaneae</taxon>
        <taxon>Solanum</taxon>
    </lineage>
</organism>
<dbReference type="Proteomes" id="UP000011115">
    <property type="component" value="Unassembled WGS sequence"/>
</dbReference>
<name>M1E106_SOLTU</name>